<accession>A0A2Z3H554</accession>
<organism evidence="2 3">
    <name type="scientific">Gemmata obscuriglobus</name>
    <dbReference type="NCBI Taxonomy" id="114"/>
    <lineage>
        <taxon>Bacteria</taxon>
        <taxon>Pseudomonadati</taxon>
        <taxon>Planctomycetota</taxon>
        <taxon>Planctomycetia</taxon>
        <taxon>Gemmatales</taxon>
        <taxon>Gemmataceae</taxon>
        <taxon>Gemmata</taxon>
    </lineage>
</organism>
<name>A0A2Z3H554_9BACT</name>
<evidence type="ECO:0000313" key="3">
    <source>
        <dbReference type="Proteomes" id="UP000245802"/>
    </source>
</evidence>
<dbReference type="KEGG" id="gog:C1280_25470"/>
<dbReference type="Proteomes" id="UP000245802">
    <property type="component" value="Chromosome"/>
</dbReference>
<protein>
    <submittedName>
        <fullName evidence="2">Uncharacterized protein</fullName>
    </submittedName>
</protein>
<evidence type="ECO:0000313" key="2">
    <source>
        <dbReference type="EMBL" id="AWM40021.1"/>
    </source>
</evidence>
<reference evidence="2 3" key="1">
    <citation type="submission" date="2018-01" db="EMBL/GenBank/DDBJ databases">
        <title>G. obscuriglobus.</title>
        <authorList>
            <person name="Franke J."/>
            <person name="Blomberg W."/>
            <person name="Selmecki A."/>
        </authorList>
    </citation>
    <scope>NUCLEOTIDE SEQUENCE [LARGE SCALE GENOMIC DNA]</scope>
    <source>
        <strain evidence="2 3">DSM 5831</strain>
    </source>
</reference>
<evidence type="ECO:0000256" key="1">
    <source>
        <dbReference type="SAM" id="MobiDB-lite"/>
    </source>
</evidence>
<feature type="region of interest" description="Disordered" evidence="1">
    <location>
        <begin position="1"/>
        <end position="22"/>
    </location>
</feature>
<proteinExistence type="predicted"/>
<dbReference type="AlphaFoldDB" id="A0A2Z3H554"/>
<sequence length="75" mass="8209">MSKQPLLRPTVRHGTSDDERELNQLWRSPHAERQPVWAAIRAATAATRSARRNIAEPLVSCLACPVTSAGAPHLS</sequence>
<dbReference type="EMBL" id="CP025958">
    <property type="protein sequence ID" value="AWM40021.1"/>
    <property type="molecule type" value="Genomic_DNA"/>
</dbReference>
<keyword evidence="3" id="KW-1185">Reference proteome</keyword>
<gene>
    <name evidence="2" type="ORF">C1280_25470</name>
</gene>